<proteinExistence type="predicted"/>
<evidence type="ECO:0000313" key="2">
    <source>
        <dbReference type="Proteomes" id="UP000005239"/>
    </source>
</evidence>
<dbReference type="EnsemblMetazoa" id="PPA32605.1">
    <property type="protein sequence ID" value="PPA32605.1"/>
    <property type="gene ID" value="WBGene00205466"/>
</dbReference>
<gene>
    <name evidence="1" type="primary">WBGene00205466</name>
</gene>
<name>A0A2A6B8T4_PRIPA</name>
<sequence>MTIAQNLSCRDWIVMVTLPLTLMMSSYSNFNLGSLLNQKDFDLTDTDAAWLKISDFFRGDSTDPVDRLGALQKTFLYTWFMPVISTAMCLVILRFYRRDVNDAKRIDLQDHEETAPLISENPSVNYD</sequence>
<evidence type="ECO:0000313" key="1">
    <source>
        <dbReference type="EnsemblMetazoa" id="PPA32605.1"/>
    </source>
</evidence>
<reference evidence="2" key="1">
    <citation type="journal article" date="2008" name="Nat. Genet.">
        <title>The Pristionchus pacificus genome provides a unique perspective on nematode lifestyle and parasitism.</title>
        <authorList>
            <person name="Dieterich C."/>
            <person name="Clifton S.W."/>
            <person name="Schuster L.N."/>
            <person name="Chinwalla A."/>
            <person name="Delehaunty K."/>
            <person name="Dinkelacker I."/>
            <person name="Fulton L."/>
            <person name="Fulton R."/>
            <person name="Godfrey J."/>
            <person name="Minx P."/>
            <person name="Mitreva M."/>
            <person name="Roeseler W."/>
            <person name="Tian H."/>
            <person name="Witte H."/>
            <person name="Yang S.P."/>
            <person name="Wilson R.K."/>
            <person name="Sommer R.J."/>
        </authorList>
    </citation>
    <scope>NUCLEOTIDE SEQUENCE [LARGE SCALE GENOMIC DNA]</scope>
    <source>
        <strain evidence="2">PS312</strain>
    </source>
</reference>
<accession>A0A2A6B8T4</accession>
<reference evidence="1" key="2">
    <citation type="submission" date="2022-06" db="UniProtKB">
        <authorList>
            <consortium name="EnsemblMetazoa"/>
        </authorList>
    </citation>
    <scope>IDENTIFICATION</scope>
    <source>
        <strain evidence="1">PS312</strain>
    </source>
</reference>
<protein>
    <submittedName>
        <fullName evidence="1">Uncharacterized protein</fullName>
    </submittedName>
</protein>
<dbReference type="Proteomes" id="UP000005239">
    <property type="component" value="Unassembled WGS sequence"/>
</dbReference>
<dbReference type="AlphaFoldDB" id="A0A2A6B8T4"/>
<organism evidence="1 2">
    <name type="scientific">Pristionchus pacificus</name>
    <name type="common">Parasitic nematode worm</name>
    <dbReference type="NCBI Taxonomy" id="54126"/>
    <lineage>
        <taxon>Eukaryota</taxon>
        <taxon>Metazoa</taxon>
        <taxon>Ecdysozoa</taxon>
        <taxon>Nematoda</taxon>
        <taxon>Chromadorea</taxon>
        <taxon>Rhabditida</taxon>
        <taxon>Rhabditina</taxon>
        <taxon>Diplogasteromorpha</taxon>
        <taxon>Diplogasteroidea</taxon>
        <taxon>Neodiplogasteridae</taxon>
        <taxon>Pristionchus</taxon>
    </lineage>
</organism>
<accession>A0A8R1UJ50</accession>
<keyword evidence="2" id="KW-1185">Reference proteome</keyword>